<reference evidence="4 5" key="1">
    <citation type="journal article" date="2019" name="Mol. Ecol. Resour.">
        <title>Chromosome-level genome assembly of Triplophysa tibetana, a fish adapted to the harsh high-altitude environment of the Tibetan Plateau.</title>
        <authorList>
            <person name="Yang X."/>
            <person name="Liu H."/>
            <person name="Ma Z."/>
            <person name="Zou Y."/>
            <person name="Zou M."/>
            <person name="Mao Y."/>
            <person name="Li X."/>
            <person name="Wang H."/>
            <person name="Chen T."/>
            <person name="Wang W."/>
            <person name="Yang R."/>
        </authorList>
    </citation>
    <scope>NUCLEOTIDE SEQUENCE [LARGE SCALE GENOMIC DNA]</scope>
    <source>
        <strain evidence="4">TTIB1903HZAU</strain>
        <tissue evidence="4">Muscle</tissue>
    </source>
</reference>
<dbReference type="AlphaFoldDB" id="A0A5A9PBH7"/>
<name>A0A5A9PBH7_9TELE</name>
<comment type="caution">
    <text evidence="4">The sequence shown here is derived from an EMBL/GenBank/DDBJ whole genome shotgun (WGS) entry which is preliminary data.</text>
</comment>
<dbReference type="InterPro" id="IPR032675">
    <property type="entry name" value="LRR_dom_sf"/>
</dbReference>
<evidence type="ECO:0000313" key="5">
    <source>
        <dbReference type="Proteomes" id="UP000324632"/>
    </source>
</evidence>
<dbReference type="Gene3D" id="3.80.10.10">
    <property type="entry name" value="Ribonuclease Inhibitor"/>
    <property type="match status" value="1"/>
</dbReference>
<keyword evidence="1" id="KW-0433">Leucine-rich repeat</keyword>
<protein>
    <recommendedName>
        <fullName evidence="6">Leucine-rich repeat-containing protein 27</fullName>
    </recommendedName>
</protein>
<evidence type="ECO:0000313" key="4">
    <source>
        <dbReference type="EMBL" id="KAA0718379.1"/>
    </source>
</evidence>
<organism evidence="4 5">
    <name type="scientific">Triplophysa tibetana</name>
    <dbReference type="NCBI Taxonomy" id="1572043"/>
    <lineage>
        <taxon>Eukaryota</taxon>
        <taxon>Metazoa</taxon>
        <taxon>Chordata</taxon>
        <taxon>Craniata</taxon>
        <taxon>Vertebrata</taxon>
        <taxon>Euteleostomi</taxon>
        <taxon>Actinopterygii</taxon>
        <taxon>Neopterygii</taxon>
        <taxon>Teleostei</taxon>
        <taxon>Ostariophysi</taxon>
        <taxon>Cypriniformes</taxon>
        <taxon>Nemacheilidae</taxon>
        <taxon>Triplophysa</taxon>
    </lineage>
</organism>
<dbReference type="SUPFAM" id="SSF52058">
    <property type="entry name" value="L domain-like"/>
    <property type="match status" value="1"/>
</dbReference>
<evidence type="ECO:0000256" key="3">
    <source>
        <dbReference type="SAM" id="MobiDB-lite"/>
    </source>
</evidence>
<evidence type="ECO:0000256" key="1">
    <source>
        <dbReference type="ARBA" id="ARBA00022614"/>
    </source>
</evidence>
<dbReference type="Proteomes" id="UP000324632">
    <property type="component" value="Chromosome 8"/>
</dbReference>
<dbReference type="InterPro" id="IPR001611">
    <property type="entry name" value="Leu-rich_rpt"/>
</dbReference>
<keyword evidence="2" id="KW-0677">Repeat</keyword>
<evidence type="ECO:0008006" key="6">
    <source>
        <dbReference type="Google" id="ProtNLM"/>
    </source>
</evidence>
<sequence>MTHQKKVMNDDRSSTDRKEKVVNNIASVHLRSDMIYMSRRGLTEISEFVLNTTHVKSLYLEGNEITRLPEHLFSSLTSLVWLDLRNNELTNLPAGVGRHRVFKACEGETMFHSDVPAVEKLQLSDRSGFSLDLCGEGVDDADVRHFQELRHRMVQKERTDLEQPGTSEDDREDGPLVLPNIRTNALTRGICLETQRWSRTDEIRLAAMRELKEKQWILEERKRCVHNFILEFILGKTAGLLPDVE</sequence>
<feature type="region of interest" description="Disordered" evidence="3">
    <location>
        <begin position="155"/>
        <end position="177"/>
    </location>
</feature>
<accession>A0A5A9PBH7</accession>
<dbReference type="InterPro" id="IPR003591">
    <property type="entry name" value="Leu-rich_rpt_typical-subtyp"/>
</dbReference>
<dbReference type="Pfam" id="PF13855">
    <property type="entry name" value="LRR_8"/>
    <property type="match status" value="1"/>
</dbReference>
<keyword evidence="5" id="KW-1185">Reference proteome</keyword>
<dbReference type="SMART" id="SM00369">
    <property type="entry name" value="LRR_TYP"/>
    <property type="match status" value="2"/>
</dbReference>
<evidence type="ECO:0000256" key="2">
    <source>
        <dbReference type="ARBA" id="ARBA00022737"/>
    </source>
</evidence>
<gene>
    <name evidence="4" type="ORF">E1301_Tti020455</name>
</gene>
<proteinExistence type="predicted"/>
<dbReference type="PANTHER" id="PTHR45617">
    <property type="entry name" value="LEUCINE RICH REPEAT FAMILY PROTEIN"/>
    <property type="match status" value="1"/>
</dbReference>
<dbReference type="PANTHER" id="PTHR45617:SF169">
    <property type="entry name" value="LRRCT DOMAIN-CONTAINING PROTEIN"/>
    <property type="match status" value="1"/>
</dbReference>
<dbReference type="EMBL" id="SOYY01000008">
    <property type="protein sequence ID" value="KAA0718379.1"/>
    <property type="molecule type" value="Genomic_DNA"/>
</dbReference>